<dbReference type="InterPro" id="IPR057666">
    <property type="entry name" value="DrpA_SLOG"/>
</dbReference>
<evidence type="ECO:0000313" key="3">
    <source>
        <dbReference type="EMBL" id="GIO35749.1"/>
    </source>
</evidence>
<evidence type="ECO:0000259" key="2">
    <source>
        <dbReference type="Pfam" id="PF02481"/>
    </source>
</evidence>
<evidence type="ECO:0000256" key="1">
    <source>
        <dbReference type="ARBA" id="ARBA00006525"/>
    </source>
</evidence>
<dbReference type="RefSeq" id="WP_212938154.1">
    <property type="nucleotide sequence ID" value="NZ_BORR01000002.1"/>
</dbReference>
<dbReference type="InterPro" id="IPR003488">
    <property type="entry name" value="DprA"/>
</dbReference>
<proteinExistence type="inferred from homology"/>
<dbReference type="AlphaFoldDB" id="A0A919XMZ7"/>
<organism evidence="3 4">
    <name type="scientific">Paenibacillus antibioticophila</name>
    <dbReference type="NCBI Taxonomy" id="1274374"/>
    <lineage>
        <taxon>Bacteria</taxon>
        <taxon>Bacillati</taxon>
        <taxon>Bacillota</taxon>
        <taxon>Bacilli</taxon>
        <taxon>Bacillales</taxon>
        <taxon>Paenibacillaceae</taxon>
        <taxon>Paenibacillus</taxon>
    </lineage>
</organism>
<dbReference type="EMBL" id="BORR01000002">
    <property type="protein sequence ID" value="GIO35749.1"/>
    <property type="molecule type" value="Genomic_DNA"/>
</dbReference>
<keyword evidence="4" id="KW-1185">Reference proteome</keyword>
<dbReference type="SUPFAM" id="SSF102405">
    <property type="entry name" value="MCP/YpsA-like"/>
    <property type="match status" value="1"/>
</dbReference>
<dbReference type="PANTHER" id="PTHR43022:SF1">
    <property type="entry name" value="PROTEIN SMF"/>
    <property type="match status" value="1"/>
</dbReference>
<dbReference type="Proteomes" id="UP000681162">
    <property type="component" value="Unassembled WGS sequence"/>
</dbReference>
<gene>
    <name evidence="3" type="ORF">J41TS12_06100</name>
</gene>
<protein>
    <recommendedName>
        <fullName evidence="2">Smf/DprA SLOG domain-containing protein</fullName>
    </recommendedName>
</protein>
<evidence type="ECO:0000313" key="4">
    <source>
        <dbReference type="Proteomes" id="UP000681162"/>
    </source>
</evidence>
<reference evidence="3 4" key="1">
    <citation type="submission" date="2021-03" db="EMBL/GenBank/DDBJ databases">
        <title>Antimicrobial resistance genes in bacteria isolated from Japanese honey, and their potential for conferring macrolide and lincosamide resistance in the American foulbrood pathogen Paenibacillus larvae.</title>
        <authorList>
            <person name="Okamoto M."/>
            <person name="Kumagai M."/>
            <person name="Kanamori H."/>
            <person name="Takamatsu D."/>
        </authorList>
    </citation>
    <scope>NUCLEOTIDE SEQUENCE [LARGE SCALE GENOMIC DNA]</scope>
    <source>
        <strain evidence="3 4">J41TS12</strain>
    </source>
</reference>
<dbReference type="GO" id="GO:0009294">
    <property type="term" value="P:DNA-mediated transformation"/>
    <property type="evidence" value="ECO:0007669"/>
    <property type="project" value="InterPro"/>
</dbReference>
<dbReference type="Pfam" id="PF02481">
    <property type="entry name" value="DNA_processg_A"/>
    <property type="match status" value="1"/>
</dbReference>
<feature type="domain" description="Smf/DprA SLOG" evidence="2">
    <location>
        <begin position="82"/>
        <end position="293"/>
    </location>
</feature>
<dbReference type="Gene3D" id="3.40.50.450">
    <property type="match status" value="1"/>
</dbReference>
<dbReference type="PANTHER" id="PTHR43022">
    <property type="entry name" value="PROTEIN SMF"/>
    <property type="match status" value="1"/>
</dbReference>
<comment type="caution">
    <text evidence="3">The sequence shown here is derived from an EMBL/GenBank/DDBJ whole genome shotgun (WGS) entry which is preliminary data.</text>
</comment>
<accession>A0A919XMZ7</accession>
<sequence>MLDKLHILTLMGLSGFGRNTVNNIVNEASFKPSNLNEIMDLLSDMKGKVSRVKLPEFEDLEASYNNASRIIEKCEKLGISILGTTDKAFPLRLKYIPDPPVLLFAKGNTECLNSELSVAIIGTREPSKYGEICGELFGKGFAEKGLVVVSGLAKGIDTTGHRGCLLGKGQTVAVLAQGLDTGIYPSENRPLAQQILDENGCWISEYSLGVRGRPNFFVERDRLQAGLSAGVVVIETDIKGGTMHTVGFSLNQSKPLGCLNHPEKFLVGNKKARGNRYLIDQGKAQSLFSPEDIDLFISKMENLTEFRIRMENTARLSNQSRLMKKKVADDQNEQLELF</sequence>
<name>A0A919XMZ7_9BACL</name>
<comment type="similarity">
    <text evidence="1">Belongs to the DprA/Smf family.</text>
</comment>